<evidence type="ECO:0000313" key="2">
    <source>
        <dbReference type="Proteomes" id="UP000282876"/>
    </source>
</evidence>
<feature type="non-terminal residue" evidence="1">
    <location>
        <position position="1"/>
    </location>
</feature>
<accession>A0A437AKP6</accession>
<gene>
    <name evidence="1" type="ORF">TUBRATIS_18390</name>
</gene>
<dbReference type="AlphaFoldDB" id="A0A437AKP6"/>
<sequence length="162" mass="19018">SLLSYIKNNFIPFESYMKLESTVIFIILLNSFYSNYCEYYKNVVIKSHDFALQERFNIKPSIFDSSKNTKDTAASCAPPAANMVLNSMYLSKIFFLLLIFDLKLQYPYFFKSNMFLYVIHLKIFFFPNKDLSEIYNEISFEEKSCFGVSDSHIDSLVNLKIE</sequence>
<evidence type="ECO:0000313" key="1">
    <source>
        <dbReference type="EMBL" id="RVD91699.1"/>
    </source>
</evidence>
<comment type="caution">
    <text evidence="1">The sequence shown here is derived from an EMBL/GenBank/DDBJ whole genome shotgun (WGS) entry which is preliminary data.</text>
</comment>
<name>A0A437AKP6_9MICR</name>
<organism evidence="1 2">
    <name type="scientific">Tubulinosema ratisbonensis</name>
    <dbReference type="NCBI Taxonomy" id="291195"/>
    <lineage>
        <taxon>Eukaryota</taxon>
        <taxon>Fungi</taxon>
        <taxon>Fungi incertae sedis</taxon>
        <taxon>Microsporidia</taxon>
        <taxon>Tubulinosematoidea</taxon>
        <taxon>Tubulinosematidae</taxon>
        <taxon>Tubulinosema</taxon>
    </lineage>
</organism>
<keyword evidence="2" id="KW-1185">Reference proteome</keyword>
<protein>
    <submittedName>
        <fullName evidence="1">Uncharacterized protein</fullName>
    </submittedName>
</protein>
<reference evidence="1 2" key="1">
    <citation type="submission" date="2018-10" db="EMBL/GenBank/DDBJ databases">
        <title>Draft genome sequence of the microsporidian Tubulinosema ratisbonensis.</title>
        <authorList>
            <person name="Polonais V."/>
            <person name="Peyretaillade E."/>
            <person name="Niehus S."/>
            <person name="Wawrzyniak I."/>
            <person name="Franchet A."/>
            <person name="Gaspin C."/>
            <person name="Reichstadt M."/>
            <person name="Belser C."/>
            <person name="Labadie K."/>
            <person name="Delbac F."/>
            <person name="Ferrandon D."/>
        </authorList>
    </citation>
    <scope>NUCLEOTIDE SEQUENCE [LARGE SCALE GENOMIC DNA]</scope>
    <source>
        <strain evidence="1 2">Franzen</strain>
    </source>
</reference>
<dbReference type="VEuPathDB" id="MicrosporidiaDB:TUBRATIS_18390"/>
<proteinExistence type="predicted"/>
<dbReference type="EMBL" id="RCSS01000440">
    <property type="protein sequence ID" value="RVD91699.1"/>
    <property type="molecule type" value="Genomic_DNA"/>
</dbReference>
<dbReference type="Proteomes" id="UP000282876">
    <property type="component" value="Unassembled WGS sequence"/>
</dbReference>